<dbReference type="AlphaFoldDB" id="A0A246JWB2"/>
<gene>
    <name evidence="1" type="ORF">CDQ92_06945</name>
</gene>
<sequence length="77" mass="8215">MGTPIADCKMAAAPRPSSALGPFVDGPLPLVEWRPIAPATHGNEKASIFILFQMSCPTHLHGAHGSGVFRTRRHIAD</sequence>
<evidence type="ECO:0000313" key="1">
    <source>
        <dbReference type="EMBL" id="OWQ96852.1"/>
    </source>
</evidence>
<dbReference type="EMBL" id="NISK01000002">
    <property type="protein sequence ID" value="OWQ96852.1"/>
    <property type="molecule type" value="Genomic_DNA"/>
</dbReference>
<organism evidence="1 2">
    <name type="scientific">Sphingopyxis bauzanensis</name>
    <dbReference type="NCBI Taxonomy" id="651663"/>
    <lineage>
        <taxon>Bacteria</taxon>
        <taxon>Pseudomonadati</taxon>
        <taxon>Pseudomonadota</taxon>
        <taxon>Alphaproteobacteria</taxon>
        <taxon>Sphingomonadales</taxon>
        <taxon>Sphingomonadaceae</taxon>
        <taxon>Sphingopyxis</taxon>
    </lineage>
</organism>
<protein>
    <submittedName>
        <fullName evidence="1">Uncharacterized protein</fullName>
    </submittedName>
</protein>
<dbReference type="Proteomes" id="UP000197361">
    <property type="component" value="Unassembled WGS sequence"/>
</dbReference>
<evidence type="ECO:0000313" key="2">
    <source>
        <dbReference type="Proteomes" id="UP000197361"/>
    </source>
</evidence>
<proteinExistence type="predicted"/>
<comment type="caution">
    <text evidence="1">The sequence shown here is derived from an EMBL/GenBank/DDBJ whole genome shotgun (WGS) entry which is preliminary data.</text>
</comment>
<name>A0A246JWB2_9SPHN</name>
<reference evidence="1 2" key="1">
    <citation type="journal article" date="2010" name="Int. J. Syst. Evol. Microbiol.">
        <title>Sphingopyxis bauzanensis sp. nov., a psychrophilic bacterium isolated from soil.</title>
        <authorList>
            <person name="Zhang D.C."/>
            <person name="Liu H.C."/>
            <person name="Xin Y.H."/>
            <person name="Zhou Y.G."/>
            <person name="Schinner F."/>
            <person name="Margesin R."/>
        </authorList>
    </citation>
    <scope>NUCLEOTIDE SEQUENCE [LARGE SCALE GENOMIC DNA]</scope>
    <source>
        <strain evidence="1 2">DSM 22271</strain>
    </source>
</reference>
<accession>A0A246JWB2</accession>
<keyword evidence="2" id="KW-1185">Reference proteome</keyword>